<dbReference type="InterPro" id="IPR025736">
    <property type="entry name" value="PucR_C-HTH_dom"/>
</dbReference>
<dbReference type="Proteomes" id="UP000192638">
    <property type="component" value="Unassembled WGS sequence"/>
</dbReference>
<dbReference type="PANTHER" id="PTHR33744">
    <property type="entry name" value="CARBOHYDRATE DIACID REGULATOR"/>
    <property type="match status" value="1"/>
</dbReference>
<feature type="domain" description="Putative sugar diacid recognition" evidence="1">
    <location>
        <begin position="40"/>
        <end position="171"/>
    </location>
</feature>
<dbReference type="AlphaFoldDB" id="A0A1V9QW41"/>
<dbReference type="EMBL" id="NBEB01000077">
    <property type="protein sequence ID" value="OQQ82247.1"/>
    <property type="molecule type" value="Genomic_DNA"/>
</dbReference>
<gene>
    <name evidence="3" type="ORF">B6U60_08480</name>
</gene>
<dbReference type="InterPro" id="IPR051448">
    <property type="entry name" value="CdaR-like_regulators"/>
</dbReference>
<dbReference type="InterPro" id="IPR008599">
    <property type="entry name" value="Diacid_rec"/>
</dbReference>
<evidence type="ECO:0000313" key="3">
    <source>
        <dbReference type="EMBL" id="OQQ82247.1"/>
    </source>
</evidence>
<evidence type="ECO:0000259" key="2">
    <source>
        <dbReference type="Pfam" id="PF13556"/>
    </source>
</evidence>
<dbReference type="Pfam" id="PF13556">
    <property type="entry name" value="HTH_30"/>
    <property type="match status" value="1"/>
</dbReference>
<dbReference type="Gene3D" id="1.10.10.2840">
    <property type="entry name" value="PucR C-terminal helix-turn-helix domain"/>
    <property type="match status" value="1"/>
</dbReference>
<sequence length="392" mass="45374">MLNYFLLTLTLTGYNLSYYNCYFHYAVAQINLEGVAHMELNTKLAQVIVDRMMKTIPYNINMMNDEGIIIASGDNTRIGKLHTEAIRVLRKNEILKFSHNDLKENVQPGVNIPVNFHDQTIGVIGITGDPQEVTPFALLLKSSTELLLEQQSFQQIEENKQNKLTRFLFRWTQKDIDFDTTKNLEKEALELNIDFYFERTVVIIKCSAKKLLDLRLEQDNFHLNRSVNTQVLICKDLSTVKKCINFAHNHNYRVGVGSTTKNIGKSFYEAQTVIKISTLLDKDYIYYREVKFIQQLLTSDLADKTLVEKFSMLDNTESGTDLLNTLLTYLKNSGNMNKTASDLHIHRNTLLYRLSKIHNLIGLNPHKFTDLFQLFLTLLTYLNHKNPQLKIH</sequence>
<accession>A0A1V9QW41</accession>
<proteinExistence type="predicted"/>
<organism evidence="3 4">
    <name type="scientific">Ligilactobacillus salivarius</name>
    <dbReference type="NCBI Taxonomy" id="1624"/>
    <lineage>
        <taxon>Bacteria</taxon>
        <taxon>Bacillati</taxon>
        <taxon>Bacillota</taxon>
        <taxon>Bacilli</taxon>
        <taxon>Lactobacillales</taxon>
        <taxon>Lactobacillaceae</taxon>
        <taxon>Ligilactobacillus</taxon>
    </lineage>
</organism>
<evidence type="ECO:0008006" key="5">
    <source>
        <dbReference type="Google" id="ProtNLM"/>
    </source>
</evidence>
<feature type="domain" description="PucR C-terminal helix-turn-helix" evidence="2">
    <location>
        <begin position="322"/>
        <end position="379"/>
    </location>
</feature>
<evidence type="ECO:0000313" key="4">
    <source>
        <dbReference type="Proteomes" id="UP000192638"/>
    </source>
</evidence>
<protein>
    <recommendedName>
        <fullName evidence="5">Carbohydrate diacid regulator</fullName>
    </recommendedName>
</protein>
<dbReference type="PANTHER" id="PTHR33744:SF16">
    <property type="entry name" value="CARBOHYDRATE DIACID REGULATOR"/>
    <property type="match status" value="1"/>
</dbReference>
<name>A0A1V9QW41_9LACO</name>
<dbReference type="Pfam" id="PF05651">
    <property type="entry name" value="Diacid_rec"/>
    <property type="match status" value="1"/>
</dbReference>
<comment type="caution">
    <text evidence="3">The sequence shown here is derived from an EMBL/GenBank/DDBJ whole genome shotgun (WGS) entry which is preliminary data.</text>
</comment>
<dbReference type="InterPro" id="IPR042070">
    <property type="entry name" value="PucR_C-HTH_sf"/>
</dbReference>
<reference evidence="3 4" key="1">
    <citation type="submission" date="2017-03" db="EMBL/GenBank/DDBJ databases">
        <title>Phylogenomics and comparative genomics of Lactobacillus salivarius, a mammalian gut commensal.</title>
        <authorList>
            <person name="Harris H.M."/>
        </authorList>
    </citation>
    <scope>NUCLEOTIDE SEQUENCE [LARGE SCALE GENOMIC DNA]</scope>
    <source>
        <strain evidence="3 4">LMG 14477</strain>
    </source>
</reference>
<evidence type="ECO:0000259" key="1">
    <source>
        <dbReference type="Pfam" id="PF05651"/>
    </source>
</evidence>